<gene>
    <name evidence="1" type="ORF">LYNGBM3L_25790</name>
</gene>
<evidence type="ECO:0000313" key="1">
    <source>
        <dbReference type="EMBL" id="EGJ33702.1"/>
    </source>
</evidence>
<evidence type="ECO:0000313" key="2">
    <source>
        <dbReference type="Proteomes" id="UP000003959"/>
    </source>
</evidence>
<organism evidence="1 2">
    <name type="scientific">Moorena producens 3L</name>
    <dbReference type="NCBI Taxonomy" id="489825"/>
    <lineage>
        <taxon>Bacteria</taxon>
        <taxon>Bacillati</taxon>
        <taxon>Cyanobacteriota</taxon>
        <taxon>Cyanophyceae</taxon>
        <taxon>Coleofasciculales</taxon>
        <taxon>Coleofasciculaceae</taxon>
        <taxon>Moorena</taxon>
    </lineage>
</organism>
<proteinExistence type="predicted"/>
<name>F4XNT1_9CYAN</name>
<protein>
    <submittedName>
        <fullName evidence="1">Uncharacterized protein</fullName>
    </submittedName>
</protein>
<dbReference type="Proteomes" id="UP000003959">
    <property type="component" value="Unassembled WGS sequence"/>
</dbReference>
<dbReference type="AlphaFoldDB" id="F4XNT1"/>
<accession>F4XNT1</accession>
<reference evidence="2" key="1">
    <citation type="journal article" date="2011" name="Proc. Natl. Acad. Sci. U.S.A.">
        <title>Genomic insights into the physiology and ecology of the marine filamentous cyanobacterium Lyngbya majuscula.</title>
        <authorList>
            <person name="Jones A.C."/>
            <person name="Monroe E.A."/>
            <person name="Podell S."/>
            <person name="Hess W.R."/>
            <person name="Klages S."/>
            <person name="Esquenazi E."/>
            <person name="Niessen S."/>
            <person name="Hoover H."/>
            <person name="Rothmann M."/>
            <person name="Lasken R.S."/>
            <person name="Yates J.R.III."/>
            <person name="Reinhardt R."/>
            <person name="Kube M."/>
            <person name="Burkart M.D."/>
            <person name="Allen E.E."/>
            <person name="Dorrestein P.C."/>
            <person name="Gerwick W.H."/>
            <person name="Gerwick L."/>
        </authorList>
    </citation>
    <scope>NUCLEOTIDE SEQUENCE [LARGE SCALE GENOMIC DNA]</scope>
    <source>
        <strain evidence="2">3L</strain>
    </source>
</reference>
<dbReference type="HOGENOM" id="CLU_3119953_0_0_3"/>
<keyword evidence="2" id="KW-1185">Reference proteome</keyword>
<sequence>MKKYEACRVKGEVLIALSAISVSLISYQSLAKGFSPDLKLSLISNYEADG</sequence>
<dbReference type="EMBL" id="GL890841">
    <property type="protein sequence ID" value="EGJ33702.1"/>
    <property type="molecule type" value="Genomic_DNA"/>
</dbReference>